<dbReference type="AlphaFoldDB" id="A0A382F925"/>
<evidence type="ECO:0000313" key="1">
    <source>
        <dbReference type="EMBL" id="SVB59142.1"/>
    </source>
</evidence>
<dbReference type="EMBL" id="UINC01048517">
    <property type="protein sequence ID" value="SVB59142.1"/>
    <property type="molecule type" value="Genomic_DNA"/>
</dbReference>
<name>A0A382F925_9ZZZZ</name>
<organism evidence="1">
    <name type="scientific">marine metagenome</name>
    <dbReference type="NCBI Taxonomy" id="408172"/>
    <lineage>
        <taxon>unclassified sequences</taxon>
        <taxon>metagenomes</taxon>
        <taxon>ecological metagenomes</taxon>
    </lineage>
</organism>
<protein>
    <submittedName>
        <fullName evidence="1">Uncharacterized protein</fullName>
    </submittedName>
</protein>
<sequence>LDEINHNVKSTLDFLRDLTVENQ</sequence>
<reference evidence="1" key="1">
    <citation type="submission" date="2018-05" db="EMBL/GenBank/DDBJ databases">
        <authorList>
            <person name="Lanie J.A."/>
            <person name="Ng W.-L."/>
            <person name="Kazmierczak K.M."/>
            <person name="Andrzejewski T.M."/>
            <person name="Davidsen T.M."/>
            <person name="Wayne K.J."/>
            <person name="Tettelin H."/>
            <person name="Glass J.I."/>
            <person name="Rusch D."/>
            <person name="Podicherti R."/>
            <person name="Tsui H.-C.T."/>
            <person name="Winkler M.E."/>
        </authorList>
    </citation>
    <scope>NUCLEOTIDE SEQUENCE</scope>
</reference>
<feature type="non-terminal residue" evidence="1">
    <location>
        <position position="1"/>
    </location>
</feature>
<accession>A0A382F925</accession>
<proteinExistence type="predicted"/>
<gene>
    <name evidence="1" type="ORF">METZ01_LOCUS211996</name>
</gene>